<protein>
    <submittedName>
        <fullName evidence="1">Uncharacterized protein</fullName>
    </submittedName>
</protein>
<comment type="caution">
    <text evidence="1">The sequence shown here is derived from an EMBL/GenBank/DDBJ whole genome shotgun (WGS) entry which is preliminary data.</text>
</comment>
<dbReference type="AlphaFoldDB" id="A0AAN9EMY5"/>
<sequence length="176" mass="20050">MCWPKGSKLKHLIQQLVWASNHRVLSVHSNWWGLYTLTPFSASVRRRPIFSSLPLFVLLHRDSPGAVCSSLSSDKKETLIEDSGNVEIGNRDYKCQYFKWADEASDEEDEAEEVKKPIPNLPKSQVDVNSPMPMFPPKLMAQGENKLVYVLLRLKLATHQSPSSKRIPSFNSKQEI</sequence>
<evidence type="ECO:0000313" key="2">
    <source>
        <dbReference type="Proteomes" id="UP001372338"/>
    </source>
</evidence>
<organism evidence="1 2">
    <name type="scientific">Crotalaria pallida</name>
    <name type="common">Smooth rattlebox</name>
    <name type="synonym">Crotalaria striata</name>
    <dbReference type="NCBI Taxonomy" id="3830"/>
    <lineage>
        <taxon>Eukaryota</taxon>
        <taxon>Viridiplantae</taxon>
        <taxon>Streptophyta</taxon>
        <taxon>Embryophyta</taxon>
        <taxon>Tracheophyta</taxon>
        <taxon>Spermatophyta</taxon>
        <taxon>Magnoliopsida</taxon>
        <taxon>eudicotyledons</taxon>
        <taxon>Gunneridae</taxon>
        <taxon>Pentapetalae</taxon>
        <taxon>rosids</taxon>
        <taxon>fabids</taxon>
        <taxon>Fabales</taxon>
        <taxon>Fabaceae</taxon>
        <taxon>Papilionoideae</taxon>
        <taxon>50 kb inversion clade</taxon>
        <taxon>genistoids sensu lato</taxon>
        <taxon>core genistoids</taxon>
        <taxon>Crotalarieae</taxon>
        <taxon>Crotalaria</taxon>
    </lineage>
</organism>
<keyword evidence="2" id="KW-1185">Reference proteome</keyword>
<evidence type="ECO:0000313" key="1">
    <source>
        <dbReference type="EMBL" id="KAK7260083.1"/>
    </source>
</evidence>
<dbReference type="Proteomes" id="UP001372338">
    <property type="component" value="Unassembled WGS sequence"/>
</dbReference>
<gene>
    <name evidence="1" type="ORF">RIF29_25833</name>
</gene>
<name>A0AAN9EMY5_CROPI</name>
<dbReference type="EMBL" id="JAYWIO010000005">
    <property type="protein sequence ID" value="KAK7260083.1"/>
    <property type="molecule type" value="Genomic_DNA"/>
</dbReference>
<accession>A0AAN9EMY5</accession>
<reference evidence="1 2" key="1">
    <citation type="submission" date="2024-01" db="EMBL/GenBank/DDBJ databases">
        <title>The genomes of 5 underutilized Papilionoideae crops provide insights into root nodulation and disease resistanc.</title>
        <authorList>
            <person name="Yuan L."/>
        </authorList>
    </citation>
    <scope>NUCLEOTIDE SEQUENCE [LARGE SCALE GENOMIC DNA]</scope>
    <source>
        <strain evidence="1">ZHUSHIDOU_FW_LH</strain>
        <tissue evidence="1">Leaf</tissue>
    </source>
</reference>
<proteinExistence type="predicted"/>